<dbReference type="SUPFAM" id="SSF49777">
    <property type="entry name" value="PEBP-like"/>
    <property type="match status" value="1"/>
</dbReference>
<dbReference type="EMBL" id="JAAMAY010000021">
    <property type="protein sequence ID" value="NTC29211.1"/>
    <property type="molecule type" value="Genomic_DNA"/>
</dbReference>
<dbReference type="InterPro" id="IPR005247">
    <property type="entry name" value="YbhB_YbcL/LppC-like"/>
</dbReference>
<sequence>MNRNKRSICAAIVAAAFSATAPMAADSTLSVKIEGLDGSGRFSDSAAFCPPGKGAKDVSPGVSWSAGPEGTRSYVLLMTDPDVPLDFSLINKPGTTIPDDAPRINVFHWVLADIPAGIMSIGEGTESDGLVLGGKPVGLTPHGLRGANVYTSFLAKTDGMAGTYGGYDGPCPPINDQRVHRYILEVVALDVVTLGLAGPFTGEDVEKAMAGHILASGEATATYSLNPSLIHAATAK</sequence>
<gene>
    <name evidence="2" type="ORF">G6M46_13675</name>
</gene>
<evidence type="ECO:0000256" key="1">
    <source>
        <dbReference type="SAM" id="SignalP"/>
    </source>
</evidence>
<dbReference type="CDD" id="cd00865">
    <property type="entry name" value="PEBP_bact_arch"/>
    <property type="match status" value="1"/>
</dbReference>
<name>A0AA44F5U3_AGRTU</name>
<dbReference type="Proteomes" id="UP000702952">
    <property type="component" value="Unassembled WGS sequence"/>
</dbReference>
<dbReference type="Gene3D" id="3.90.280.10">
    <property type="entry name" value="PEBP-like"/>
    <property type="match status" value="1"/>
</dbReference>
<dbReference type="PANTHER" id="PTHR30289">
    <property type="entry name" value="UNCHARACTERIZED PROTEIN YBCL-RELATED"/>
    <property type="match status" value="1"/>
</dbReference>
<accession>A0AA44F5U3</accession>
<proteinExistence type="predicted"/>
<dbReference type="RefSeq" id="WP_065660525.1">
    <property type="nucleotide sequence ID" value="NZ_CP115926.1"/>
</dbReference>
<dbReference type="AlphaFoldDB" id="A0AA44F5U3"/>
<dbReference type="PANTHER" id="PTHR30289:SF1">
    <property type="entry name" value="PEBP (PHOSPHATIDYLETHANOLAMINE-BINDING PROTEIN) FAMILY PROTEIN"/>
    <property type="match status" value="1"/>
</dbReference>
<feature type="chain" id="PRO_5041304426" evidence="1">
    <location>
        <begin position="25"/>
        <end position="236"/>
    </location>
</feature>
<dbReference type="InterPro" id="IPR036610">
    <property type="entry name" value="PEBP-like_sf"/>
</dbReference>
<comment type="caution">
    <text evidence="2">The sequence shown here is derived from an EMBL/GenBank/DDBJ whole genome shotgun (WGS) entry which is preliminary data.</text>
</comment>
<reference evidence="2" key="1">
    <citation type="journal article" date="2020" name="Science">
        <title>Unexpected conservation and global transmission of agrobacterial virulence plasmids.</title>
        <authorList>
            <person name="Weisberg A.J."/>
            <person name="Davis E.W. 2nd"/>
            <person name="Tabima J."/>
            <person name="Belcher M.S."/>
            <person name="Miller M."/>
            <person name="Kuo C.H."/>
            <person name="Loper J.E."/>
            <person name="Grunwald N.J."/>
            <person name="Putnam M.L."/>
            <person name="Chang J.H."/>
        </authorList>
    </citation>
    <scope>NUCLEOTIDE SEQUENCE</scope>
    <source>
        <strain evidence="2">17-1853-1a</strain>
    </source>
</reference>
<evidence type="ECO:0000313" key="3">
    <source>
        <dbReference type="Proteomes" id="UP000702952"/>
    </source>
</evidence>
<evidence type="ECO:0000313" key="2">
    <source>
        <dbReference type="EMBL" id="NTC29211.1"/>
    </source>
</evidence>
<dbReference type="InterPro" id="IPR008914">
    <property type="entry name" value="PEBP"/>
</dbReference>
<protein>
    <submittedName>
        <fullName evidence="2">YbhB/YbcL family Raf kinase inhibitor-like protein</fullName>
    </submittedName>
</protein>
<dbReference type="Pfam" id="PF01161">
    <property type="entry name" value="PBP"/>
    <property type="match status" value="1"/>
</dbReference>
<feature type="signal peptide" evidence="1">
    <location>
        <begin position="1"/>
        <end position="24"/>
    </location>
</feature>
<keyword evidence="1" id="KW-0732">Signal</keyword>
<organism evidence="2 3">
    <name type="scientific">Agrobacterium tumefaciens</name>
    <dbReference type="NCBI Taxonomy" id="358"/>
    <lineage>
        <taxon>Bacteria</taxon>
        <taxon>Pseudomonadati</taxon>
        <taxon>Pseudomonadota</taxon>
        <taxon>Alphaproteobacteria</taxon>
        <taxon>Hyphomicrobiales</taxon>
        <taxon>Rhizobiaceae</taxon>
        <taxon>Rhizobium/Agrobacterium group</taxon>
        <taxon>Agrobacterium</taxon>
        <taxon>Agrobacterium tumefaciens complex</taxon>
    </lineage>
</organism>